<evidence type="ECO:0000256" key="4">
    <source>
        <dbReference type="ARBA" id="ARBA00022989"/>
    </source>
</evidence>
<evidence type="ECO:0000313" key="8">
    <source>
        <dbReference type="Proteomes" id="UP001562425"/>
    </source>
</evidence>
<keyword evidence="5 6" id="KW-0472">Membrane</keyword>
<feature type="transmembrane region" description="Helical" evidence="6">
    <location>
        <begin position="78"/>
        <end position="96"/>
    </location>
</feature>
<dbReference type="Proteomes" id="UP001562425">
    <property type="component" value="Unassembled WGS sequence"/>
</dbReference>
<evidence type="ECO:0000256" key="3">
    <source>
        <dbReference type="ARBA" id="ARBA00022692"/>
    </source>
</evidence>
<reference evidence="7 8" key="1">
    <citation type="submission" date="2024-05" db="EMBL/GenBank/DDBJ databases">
        <title>Culex pipiens pipiens assembly and annotation.</title>
        <authorList>
            <person name="Alout H."/>
            <person name="Durand T."/>
        </authorList>
    </citation>
    <scope>NUCLEOTIDE SEQUENCE [LARGE SCALE GENOMIC DNA]</scope>
    <source>
        <strain evidence="7">HA-2024</strain>
        <tissue evidence="7">Whole body</tissue>
    </source>
</reference>
<keyword evidence="8" id="KW-1185">Reference proteome</keyword>
<dbReference type="EMBL" id="JBEHCU010007677">
    <property type="protein sequence ID" value="KAL1394288.1"/>
    <property type="molecule type" value="Genomic_DNA"/>
</dbReference>
<feature type="transmembrane region" description="Helical" evidence="6">
    <location>
        <begin position="169"/>
        <end position="191"/>
    </location>
</feature>
<comment type="similarity">
    <text evidence="6">Belongs to the insect chemoreceptor superfamily. Gustatory receptor (GR) family.</text>
</comment>
<protein>
    <recommendedName>
        <fullName evidence="6">Gustatory receptor</fullName>
    </recommendedName>
</protein>
<comment type="subcellular location">
    <subcellularLocation>
        <location evidence="1 6">Cell membrane</location>
        <topology evidence="1 6">Multi-pass membrane protein</topology>
    </subcellularLocation>
</comment>
<sequence length="419" mass="47250">MDNFRSLFLLTHLFGFNVRSFRQSGSQIISSGLSRSGTVLFLVNASTYLYFASQNKALAKDSNYLITGSELLDVGGHLMLQTSYVTMFIALVGRAARQRQMGKILNQFVQVDRRIRAELGVTVDYDREWRLVLGIFGIFLTVILIAVGFGVYCLYLLNNLADGMIFYGGQIFVSISGLVLAYNTFIMIFLLHRRVCLVQRCLRHILTSSPQSMQSNLILFKAKEQIRPTEVLHLKISQVALIFDDLYNLSLSQSYYVWTEITSYLGIVVSYGLMTLFATYRAILTGHFESIVASSMYLVWWAEYCLGALVILSAGHLLELVSRRTVHLLGLVISSDKVRAGLEEIKNVRICSVPSCPLPRARWRHVKKASSTEESCQVLGSLYGEFRNKVQRRPANGEDWSFRLGYTNADNNNNGDAMS</sequence>
<keyword evidence="3 6" id="KW-0812">Transmembrane</keyword>
<organism evidence="7 8">
    <name type="scientific">Culex pipiens pipiens</name>
    <name type="common">Northern house mosquito</name>
    <dbReference type="NCBI Taxonomy" id="38569"/>
    <lineage>
        <taxon>Eukaryota</taxon>
        <taxon>Metazoa</taxon>
        <taxon>Ecdysozoa</taxon>
        <taxon>Arthropoda</taxon>
        <taxon>Hexapoda</taxon>
        <taxon>Insecta</taxon>
        <taxon>Pterygota</taxon>
        <taxon>Neoptera</taxon>
        <taxon>Endopterygota</taxon>
        <taxon>Diptera</taxon>
        <taxon>Nematocera</taxon>
        <taxon>Culicoidea</taxon>
        <taxon>Culicidae</taxon>
        <taxon>Culicinae</taxon>
        <taxon>Culicini</taxon>
        <taxon>Culex</taxon>
        <taxon>Culex</taxon>
    </lineage>
</organism>
<dbReference type="Pfam" id="PF08395">
    <property type="entry name" value="7tm_7"/>
    <property type="match status" value="1"/>
</dbReference>
<keyword evidence="6" id="KW-0807">Transducer</keyword>
<keyword evidence="2 6" id="KW-1003">Cell membrane</keyword>
<feature type="transmembrane region" description="Helical" evidence="6">
    <location>
        <begin position="131"/>
        <end position="157"/>
    </location>
</feature>
<gene>
    <name evidence="7" type="ORF">pipiens_012061</name>
</gene>
<dbReference type="InterPro" id="IPR013604">
    <property type="entry name" value="7TM_chemorcpt"/>
</dbReference>
<feature type="transmembrane region" description="Helical" evidence="6">
    <location>
        <begin position="255"/>
        <end position="278"/>
    </location>
</feature>
<feature type="transmembrane region" description="Helical" evidence="6">
    <location>
        <begin position="298"/>
        <end position="318"/>
    </location>
</feature>
<evidence type="ECO:0000256" key="2">
    <source>
        <dbReference type="ARBA" id="ARBA00022475"/>
    </source>
</evidence>
<name>A0ABD1D3Y0_CULPP</name>
<comment type="caution">
    <text evidence="6">Lacks conserved residue(s) required for the propagation of feature annotation.</text>
</comment>
<evidence type="ECO:0000256" key="6">
    <source>
        <dbReference type="RuleBase" id="RU363108"/>
    </source>
</evidence>
<evidence type="ECO:0000256" key="5">
    <source>
        <dbReference type="ARBA" id="ARBA00023136"/>
    </source>
</evidence>
<keyword evidence="6" id="KW-0675">Receptor</keyword>
<dbReference type="AlphaFoldDB" id="A0ABD1D3Y0"/>
<dbReference type="GO" id="GO:0007165">
    <property type="term" value="P:signal transduction"/>
    <property type="evidence" value="ECO:0007669"/>
    <property type="project" value="UniProtKB-KW"/>
</dbReference>
<proteinExistence type="inferred from homology"/>
<dbReference type="GO" id="GO:0005886">
    <property type="term" value="C:plasma membrane"/>
    <property type="evidence" value="ECO:0007669"/>
    <property type="project" value="UniProtKB-SubCell"/>
</dbReference>
<evidence type="ECO:0000313" key="7">
    <source>
        <dbReference type="EMBL" id="KAL1394288.1"/>
    </source>
</evidence>
<accession>A0ABD1D3Y0</accession>
<comment type="function">
    <text evidence="6">Gustatory receptor which mediates acceptance or avoidance behavior, depending on its substrates.</text>
</comment>
<evidence type="ECO:0000256" key="1">
    <source>
        <dbReference type="ARBA" id="ARBA00004651"/>
    </source>
</evidence>
<keyword evidence="4 6" id="KW-1133">Transmembrane helix</keyword>
<comment type="caution">
    <text evidence="7">The sequence shown here is derived from an EMBL/GenBank/DDBJ whole genome shotgun (WGS) entry which is preliminary data.</text>
</comment>